<dbReference type="Gene3D" id="3.10.450.50">
    <property type="match status" value="1"/>
</dbReference>
<dbReference type="InterPro" id="IPR050982">
    <property type="entry name" value="Auxin_biosynth/cation_transpt"/>
</dbReference>
<evidence type="ECO:0000313" key="2">
    <source>
        <dbReference type="EMBL" id="QHB98872.1"/>
    </source>
</evidence>
<dbReference type="KEGG" id="eke:EK0264_00170"/>
<dbReference type="PRINTS" id="PR00411">
    <property type="entry name" value="PNDRDTASEI"/>
</dbReference>
<dbReference type="PANTHER" id="PTHR43539">
    <property type="entry name" value="FLAVIN-BINDING MONOOXYGENASE-LIKE PROTEIN (AFU_ORTHOLOGUE AFUA_4G09220)"/>
    <property type="match status" value="1"/>
</dbReference>
<dbReference type="AlphaFoldDB" id="A0A7M3T517"/>
<dbReference type="SUPFAM" id="SSF51905">
    <property type="entry name" value="FAD/NAD(P)-binding domain"/>
    <property type="match status" value="2"/>
</dbReference>
<keyword evidence="3" id="KW-1185">Reference proteome</keyword>
<proteinExistence type="predicted"/>
<dbReference type="PANTHER" id="PTHR43539:SF68">
    <property type="entry name" value="FLAVIN-BINDING MONOOXYGENASE-LIKE PROTEIN (AFU_ORTHOLOGUE AFUA_4G09220)"/>
    <property type="match status" value="1"/>
</dbReference>
<dbReference type="Proteomes" id="UP000463857">
    <property type="component" value="Chromosome"/>
</dbReference>
<sequence length="598" mass="65031">MTALQSTLIDQAREWADSFSRAISSGDEAQLSELFADPAYWRDVVALTWAPHTFSGRDQVVDGLRAAPLADTLRLELDEATPVRQVVRAGVECVEAVFTMCTAVGTGRAVARLIADGDRLRAWTLGTVLENLTGHEERVGPHRPSGAEWSRSFSGPNWRDQRRALLADDAAEPTVLVVGGGQAGLSAAARLRTFGIDALIIDTHAAIGDNWRTRYHSLTLHNETWVNHLPYLPFPDNWPTYIPKDKLADWLAAYVEAMELRVWTDTALISAEYDDASSSWTATVRKGGSGRTLRPRHIVMATGTSGPEYIPDIPGLASFAGETVHSGRFTDAEQYAGRPAVVIGTGTSGHDVAQELHAAGAHVTMVQRGRTLVSNVGPDYAGKIYSLYGEGLPTETCDLITAATPYPVMRRAQRLVTREVATRERPLHDALEAAGFRTTLGEDDTGWQILYQSRGGGYYLNVGCSELIAAGEITIAEWEDVERVTERGLQLGDGSAIDADLIVMATGYLGQDVLLRRLFGDEVASRVGPVWGFSEEGELRNLWSPTGQPGLWFIAGSLAQCRIFSRTLALQIQARELGLVPPEYAGPRPGGQVRAEDL</sequence>
<dbReference type="InterPro" id="IPR032710">
    <property type="entry name" value="NTF2-like_dom_sf"/>
</dbReference>
<name>A0A7M3T517_9ACTN</name>
<keyword evidence="1" id="KW-0560">Oxidoreductase</keyword>
<protein>
    <submittedName>
        <fullName evidence="2">NAD(P)-binding domain-containing protein</fullName>
    </submittedName>
</protein>
<dbReference type="Gene3D" id="3.50.50.60">
    <property type="entry name" value="FAD/NAD(P)-binding domain"/>
    <property type="match status" value="1"/>
</dbReference>
<evidence type="ECO:0000256" key="1">
    <source>
        <dbReference type="ARBA" id="ARBA00023002"/>
    </source>
</evidence>
<dbReference type="InParanoid" id="A0A7M3T517"/>
<accession>A0A7M3T517</accession>
<dbReference type="GO" id="GO:0050660">
    <property type="term" value="F:flavin adenine dinucleotide binding"/>
    <property type="evidence" value="ECO:0007669"/>
    <property type="project" value="TreeGrafter"/>
</dbReference>
<dbReference type="GO" id="GO:0004497">
    <property type="term" value="F:monooxygenase activity"/>
    <property type="evidence" value="ECO:0007669"/>
    <property type="project" value="TreeGrafter"/>
</dbReference>
<organism evidence="2 3">
    <name type="scientific">Epidermidibacterium keratini</name>
    <dbReference type="NCBI Taxonomy" id="1891644"/>
    <lineage>
        <taxon>Bacteria</taxon>
        <taxon>Bacillati</taxon>
        <taxon>Actinomycetota</taxon>
        <taxon>Actinomycetes</taxon>
        <taxon>Sporichthyales</taxon>
        <taxon>Sporichthyaceae</taxon>
        <taxon>Epidermidibacterium</taxon>
    </lineage>
</organism>
<dbReference type="EMBL" id="CP047156">
    <property type="protein sequence ID" value="QHB98872.1"/>
    <property type="molecule type" value="Genomic_DNA"/>
</dbReference>
<dbReference type="SUPFAM" id="SSF54427">
    <property type="entry name" value="NTF2-like"/>
    <property type="match status" value="1"/>
</dbReference>
<reference evidence="2 3" key="1">
    <citation type="journal article" date="2018" name="Int. J. Syst. Evol. Microbiol.">
        <title>Epidermidibacterium keratini gen. nov., sp. nov., a member of the family Sporichthyaceae, isolated from keratin epidermis.</title>
        <authorList>
            <person name="Lee D.G."/>
            <person name="Trujillo M.E."/>
            <person name="Kang S."/>
            <person name="Nam J.J."/>
            <person name="Kim Y.J."/>
        </authorList>
    </citation>
    <scope>NUCLEOTIDE SEQUENCE [LARGE SCALE GENOMIC DNA]</scope>
    <source>
        <strain evidence="2 3">EPI-7</strain>
    </source>
</reference>
<dbReference type="InterPro" id="IPR036188">
    <property type="entry name" value="FAD/NAD-bd_sf"/>
</dbReference>
<gene>
    <name evidence="2" type="ORF">EK0264_00170</name>
</gene>
<dbReference type="OrthoDB" id="9808049at2"/>
<dbReference type="RefSeq" id="WP_159541796.1">
    <property type="nucleotide sequence ID" value="NZ_CP047156.1"/>
</dbReference>
<evidence type="ECO:0000313" key="3">
    <source>
        <dbReference type="Proteomes" id="UP000463857"/>
    </source>
</evidence>
<dbReference type="CDD" id="cd00531">
    <property type="entry name" value="NTF2_like"/>
    <property type="match status" value="1"/>
</dbReference>
<dbReference type="Pfam" id="PF13738">
    <property type="entry name" value="Pyr_redox_3"/>
    <property type="match status" value="1"/>
</dbReference>